<dbReference type="Proteomes" id="UP000192678">
    <property type="component" value="Unassembled WGS sequence"/>
</dbReference>
<sequence length="80" mass="8578">MIFNILANKFINMKKTILAMAITIGLFAASCNSTAKTEETHTHEDGTVHGAHDHVADSTQKTPADSVAIDTAHSHEGHSH</sequence>
<feature type="region of interest" description="Disordered" evidence="1">
    <location>
        <begin position="34"/>
        <end position="80"/>
    </location>
</feature>
<proteinExistence type="predicted"/>
<feature type="compositionally biased region" description="Basic and acidic residues" evidence="1">
    <location>
        <begin position="36"/>
        <end position="56"/>
    </location>
</feature>
<evidence type="ECO:0000256" key="2">
    <source>
        <dbReference type="SAM" id="SignalP"/>
    </source>
</evidence>
<name>A0A1W2EC97_9SPHI</name>
<evidence type="ECO:0000256" key="1">
    <source>
        <dbReference type="SAM" id="MobiDB-lite"/>
    </source>
</evidence>
<protein>
    <submittedName>
        <fullName evidence="3">Uncharacterized protein</fullName>
    </submittedName>
</protein>
<gene>
    <name evidence="3" type="ORF">SAMN04488101_111123</name>
</gene>
<keyword evidence="2" id="KW-0732">Signal</keyword>
<dbReference type="EMBL" id="FWYB01000011">
    <property type="protein sequence ID" value="SMD07364.1"/>
    <property type="molecule type" value="Genomic_DNA"/>
</dbReference>
<dbReference type="AlphaFoldDB" id="A0A1W2EC97"/>
<accession>A0A1W2EC97</accession>
<keyword evidence="4" id="KW-1185">Reference proteome</keyword>
<feature type="signal peptide" evidence="2">
    <location>
        <begin position="1"/>
        <end position="35"/>
    </location>
</feature>
<evidence type="ECO:0000313" key="4">
    <source>
        <dbReference type="Proteomes" id="UP000192678"/>
    </source>
</evidence>
<dbReference type="STRING" id="475255.SAMN04488101_111123"/>
<evidence type="ECO:0000313" key="3">
    <source>
        <dbReference type="EMBL" id="SMD07364.1"/>
    </source>
</evidence>
<feature type="chain" id="PRO_5012280673" evidence="2">
    <location>
        <begin position="36"/>
        <end position="80"/>
    </location>
</feature>
<reference evidence="3 4" key="1">
    <citation type="submission" date="2017-04" db="EMBL/GenBank/DDBJ databases">
        <authorList>
            <person name="Afonso C.L."/>
            <person name="Miller P.J."/>
            <person name="Scott M.A."/>
            <person name="Spackman E."/>
            <person name="Goraichik I."/>
            <person name="Dimitrov K.M."/>
            <person name="Suarez D.L."/>
            <person name="Swayne D.E."/>
        </authorList>
    </citation>
    <scope>NUCLEOTIDE SEQUENCE [LARGE SCALE GENOMIC DNA]</scope>
    <source>
        <strain evidence="3 4">DSM 19625</strain>
    </source>
</reference>
<organism evidence="3 4">
    <name type="scientific">Pedobacter nyackensis</name>
    <dbReference type="NCBI Taxonomy" id="475255"/>
    <lineage>
        <taxon>Bacteria</taxon>
        <taxon>Pseudomonadati</taxon>
        <taxon>Bacteroidota</taxon>
        <taxon>Sphingobacteriia</taxon>
        <taxon>Sphingobacteriales</taxon>
        <taxon>Sphingobacteriaceae</taxon>
        <taxon>Pedobacter</taxon>
    </lineage>
</organism>